<dbReference type="SMART" id="SM00671">
    <property type="entry name" value="SEL1"/>
    <property type="match status" value="2"/>
</dbReference>
<sequence>MDYTKLTNQDLEQLIEQKDVEATCEMADRCLNGTYGVEQNLNRAYQLYHRAESKGSRRAYVGLAYMYENGILFGQNIELAKKYYAMAGVEKTEFAEVQERKKHYVEMESGPREPVRVGADGQVIDRIVNEAMGISDEPVDESRQHLMEMAVSRAQEAAEAARMAAVKAQEAAAAADKAAEYAKKACL</sequence>
<dbReference type="SUPFAM" id="SSF81901">
    <property type="entry name" value="HCP-like"/>
    <property type="match status" value="1"/>
</dbReference>
<reference evidence="1 2" key="1">
    <citation type="submission" date="2020-08" db="EMBL/GenBank/DDBJ databases">
        <title>Genome public.</title>
        <authorList>
            <person name="Liu C."/>
            <person name="Sun Q."/>
        </authorList>
    </citation>
    <scope>NUCLEOTIDE SEQUENCE [LARGE SCALE GENOMIC DNA]</scope>
    <source>
        <strain evidence="1 2">NSJ-37</strain>
    </source>
</reference>
<dbReference type="InterPro" id="IPR011990">
    <property type="entry name" value="TPR-like_helical_dom_sf"/>
</dbReference>
<evidence type="ECO:0000313" key="2">
    <source>
        <dbReference type="Proteomes" id="UP000606193"/>
    </source>
</evidence>
<dbReference type="RefSeq" id="WP_022464278.1">
    <property type="nucleotide sequence ID" value="NZ_JACRSX010000018.1"/>
</dbReference>
<dbReference type="Proteomes" id="UP000606193">
    <property type="component" value="Unassembled WGS sequence"/>
</dbReference>
<accession>A0ABR7N5A1</accession>
<dbReference type="EMBL" id="JACRSX010000018">
    <property type="protein sequence ID" value="MBC8563242.1"/>
    <property type="molecule type" value="Genomic_DNA"/>
</dbReference>
<name>A0ABR7N5A1_9FIRM</name>
<proteinExistence type="predicted"/>
<keyword evidence="2" id="KW-1185">Reference proteome</keyword>
<gene>
    <name evidence="1" type="ORF">H8704_11515</name>
</gene>
<organism evidence="1 2">
    <name type="scientific">Jutongia huaianensis</name>
    <dbReference type="NCBI Taxonomy" id="2763668"/>
    <lineage>
        <taxon>Bacteria</taxon>
        <taxon>Bacillati</taxon>
        <taxon>Bacillota</taxon>
        <taxon>Clostridia</taxon>
        <taxon>Lachnospirales</taxon>
        <taxon>Lachnospiraceae</taxon>
        <taxon>Jutongia</taxon>
    </lineage>
</organism>
<dbReference type="Gene3D" id="1.25.40.10">
    <property type="entry name" value="Tetratricopeptide repeat domain"/>
    <property type="match status" value="1"/>
</dbReference>
<comment type="caution">
    <text evidence="1">The sequence shown here is derived from an EMBL/GenBank/DDBJ whole genome shotgun (WGS) entry which is preliminary data.</text>
</comment>
<protein>
    <submittedName>
        <fullName evidence="1">Sel1 repeat family protein</fullName>
    </submittedName>
</protein>
<evidence type="ECO:0000313" key="1">
    <source>
        <dbReference type="EMBL" id="MBC8563242.1"/>
    </source>
</evidence>
<dbReference type="InterPro" id="IPR006597">
    <property type="entry name" value="Sel1-like"/>
</dbReference>
<dbReference type="Pfam" id="PF08238">
    <property type="entry name" value="Sel1"/>
    <property type="match status" value="2"/>
</dbReference>